<keyword evidence="14" id="KW-1185">Reference proteome</keyword>
<dbReference type="Gene3D" id="2.102.10.10">
    <property type="entry name" value="Rieske [2Fe-2S] iron-sulphur domain"/>
    <property type="match status" value="1"/>
</dbReference>
<gene>
    <name evidence="13" type="ORF">F0U47_03330</name>
</gene>
<evidence type="ECO:0000256" key="6">
    <source>
        <dbReference type="ARBA" id="ARBA00023014"/>
    </source>
</evidence>
<evidence type="ECO:0000256" key="1">
    <source>
        <dbReference type="ARBA" id="ARBA00002494"/>
    </source>
</evidence>
<dbReference type="PROSITE" id="PS51257">
    <property type="entry name" value="PROKAR_LIPOPROTEIN"/>
    <property type="match status" value="1"/>
</dbReference>
<keyword evidence="4" id="KW-0479">Metal-binding</keyword>
<evidence type="ECO:0000313" key="14">
    <source>
        <dbReference type="Proteomes" id="UP000324351"/>
    </source>
</evidence>
<evidence type="ECO:0000256" key="7">
    <source>
        <dbReference type="ARBA" id="ARBA00023157"/>
    </source>
</evidence>
<feature type="compositionally biased region" description="Low complexity" evidence="10">
    <location>
        <begin position="31"/>
        <end position="53"/>
    </location>
</feature>
<dbReference type="AlphaFoldDB" id="A0A5B1MBD1"/>
<dbReference type="PRINTS" id="PR00162">
    <property type="entry name" value="RIESKE"/>
</dbReference>
<evidence type="ECO:0000256" key="11">
    <source>
        <dbReference type="SAM" id="SignalP"/>
    </source>
</evidence>
<dbReference type="GO" id="GO:0016705">
    <property type="term" value="F:oxidoreductase activity, acting on paired donors, with incorporation or reduction of molecular oxygen"/>
    <property type="evidence" value="ECO:0007669"/>
    <property type="project" value="UniProtKB-ARBA"/>
</dbReference>
<dbReference type="RefSeq" id="WP_149748859.1">
    <property type="nucleotide sequence ID" value="NZ_VUJW01000001.1"/>
</dbReference>
<dbReference type="InterPro" id="IPR006311">
    <property type="entry name" value="TAT_signal"/>
</dbReference>
<dbReference type="InterPro" id="IPR014349">
    <property type="entry name" value="Rieske_Fe-S_prot"/>
</dbReference>
<evidence type="ECO:0000256" key="8">
    <source>
        <dbReference type="ARBA" id="ARBA00029586"/>
    </source>
</evidence>
<feature type="chain" id="PRO_5023002274" description="Cytochrome bc1 complex Rieske iron-sulfur subunit" evidence="11">
    <location>
        <begin position="29"/>
        <end position="156"/>
    </location>
</feature>
<comment type="cofactor">
    <cofactor evidence="9">
        <name>[2Fe-2S] cluster</name>
        <dbReference type="ChEBI" id="CHEBI:190135"/>
    </cofactor>
</comment>
<comment type="function">
    <text evidence="1">Iron-sulfur subunit of the cytochrome bc1 complex, an essential component of the respiratory electron transport chain required for ATP synthesis. The bc1 complex catalyzes the oxidation of menaquinol and the reduction of cytochrome c in the respiratory chain. The bc1 complex operates through a Q-cycle mechanism that couples electron transfer to generation of the proton gradient that drives ATP synthesis.</text>
</comment>
<reference evidence="13 14" key="2">
    <citation type="submission" date="2019-09" db="EMBL/GenBank/DDBJ databases">
        <authorList>
            <person name="Jin C."/>
        </authorList>
    </citation>
    <scope>NUCLEOTIDE SEQUENCE [LARGE SCALE GENOMIC DNA]</scope>
    <source>
        <strain evidence="13 14">BN140041</strain>
    </source>
</reference>
<proteinExistence type="predicted"/>
<sequence>MTIKRSTISRRRALGGAAGLGVGLPLLAACGDDGSDSGSDPATSDPASPTSADGKPSASESAPAGEGIATSEVPVGGGIIADQVVITQPTEGEFKAFTAVCTHQQCLVGDVSGGTINCPCHGSQFSIEDGSVTAGPAPSPLDTVGLSVDGGRIVVG</sequence>
<dbReference type="FunFam" id="2.102.10.10:FF:000016">
    <property type="entry name" value="Nitrite reductase/ring-hydroxylating ferredoxin subunit"/>
    <property type="match status" value="1"/>
</dbReference>
<dbReference type="InterPro" id="IPR017941">
    <property type="entry name" value="Rieske_2Fe-2S"/>
</dbReference>
<feature type="signal peptide" evidence="11">
    <location>
        <begin position="1"/>
        <end position="28"/>
    </location>
</feature>
<protein>
    <recommendedName>
        <fullName evidence="2">Cytochrome bc1 complex Rieske iron-sulfur subunit</fullName>
    </recommendedName>
    <alternativeName>
        <fullName evidence="8">Cytochrome bc1 reductase complex subunit QcrA</fullName>
    </alternativeName>
</protein>
<dbReference type="Pfam" id="PF00355">
    <property type="entry name" value="Rieske"/>
    <property type="match status" value="1"/>
</dbReference>
<dbReference type="Proteomes" id="UP000324351">
    <property type="component" value="Unassembled WGS sequence"/>
</dbReference>
<keyword evidence="5" id="KW-0408">Iron</keyword>
<dbReference type="CDD" id="cd03467">
    <property type="entry name" value="Rieske"/>
    <property type="match status" value="1"/>
</dbReference>
<evidence type="ECO:0000256" key="3">
    <source>
        <dbReference type="ARBA" id="ARBA00022714"/>
    </source>
</evidence>
<keyword evidence="11" id="KW-0732">Signal</keyword>
<dbReference type="EMBL" id="VUJW01000001">
    <property type="protein sequence ID" value="KAA1429237.1"/>
    <property type="molecule type" value="Genomic_DNA"/>
</dbReference>
<feature type="region of interest" description="Disordered" evidence="10">
    <location>
        <begin position="31"/>
        <end position="73"/>
    </location>
</feature>
<accession>A0A5B1MBD1</accession>
<reference evidence="13 14" key="1">
    <citation type="submission" date="2019-09" db="EMBL/GenBank/DDBJ databases">
        <title>Nocardioides panacisoli sp. nov., isolated from the soil of a ginseng field.</title>
        <authorList>
            <person name="Cho C."/>
        </authorList>
    </citation>
    <scope>NUCLEOTIDE SEQUENCE [LARGE SCALE GENOMIC DNA]</scope>
    <source>
        <strain evidence="13 14">BN140041</strain>
    </source>
</reference>
<keyword evidence="3" id="KW-0001">2Fe-2S</keyword>
<evidence type="ECO:0000256" key="10">
    <source>
        <dbReference type="SAM" id="MobiDB-lite"/>
    </source>
</evidence>
<dbReference type="GO" id="GO:0016020">
    <property type="term" value="C:membrane"/>
    <property type="evidence" value="ECO:0007669"/>
    <property type="project" value="InterPro"/>
</dbReference>
<dbReference type="InterPro" id="IPR036922">
    <property type="entry name" value="Rieske_2Fe-2S_sf"/>
</dbReference>
<organism evidence="13 14">
    <name type="scientific">Nocardioides antri</name>
    <dbReference type="NCBI Taxonomy" id="2607659"/>
    <lineage>
        <taxon>Bacteria</taxon>
        <taxon>Bacillati</taxon>
        <taxon>Actinomycetota</taxon>
        <taxon>Actinomycetes</taxon>
        <taxon>Propionibacteriales</taxon>
        <taxon>Nocardioidaceae</taxon>
        <taxon>Nocardioides</taxon>
    </lineage>
</organism>
<feature type="domain" description="Rieske" evidence="12">
    <location>
        <begin position="65"/>
        <end position="155"/>
    </location>
</feature>
<evidence type="ECO:0000256" key="9">
    <source>
        <dbReference type="ARBA" id="ARBA00034078"/>
    </source>
</evidence>
<dbReference type="PANTHER" id="PTHR10134">
    <property type="entry name" value="CYTOCHROME B-C1 COMPLEX SUBUNIT RIESKE, MITOCHONDRIAL"/>
    <property type="match status" value="1"/>
</dbReference>
<dbReference type="PROSITE" id="PS51318">
    <property type="entry name" value="TAT"/>
    <property type="match status" value="1"/>
</dbReference>
<keyword evidence="7" id="KW-1015">Disulfide bond</keyword>
<dbReference type="GO" id="GO:0051537">
    <property type="term" value="F:2 iron, 2 sulfur cluster binding"/>
    <property type="evidence" value="ECO:0007669"/>
    <property type="project" value="UniProtKB-KW"/>
</dbReference>
<dbReference type="GO" id="GO:0046872">
    <property type="term" value="F:metal ion binding"/>
    <property type="evidence" value="ECO:0007669"/>
    <property type="project" value="UniProtKB-KW"/>
</dbReference>
<dbReference type="InterPro" id="IPR005805">
    <property type="entry name" value="Rieske_Fe-S_prot_C"/>
</dbReference>
<dbReference type="PROSITE" id="PS51296">
    <property type="entry name" value="RIESKE"/>
    <property type="match status" value="1"/>
</dbReference>
<dbReference type="SUPFAM" id="SSF50022">
    <property type="entry name" value="ISP domain"/>
    <property type="match status" value="1"/>
</dbReference>
<name>A0A5B1MBD1_9ACTN</name>
<comment type="caution">
    <text evidence="13">The sequence shown here is derived from an EMBL/GenBank/DDBJ whole genome shotgun (WGS) entry which is preliminary data.</text>
</comment>
<evidence type="ECO:0000259" key="12">
    <source>
        <dbReference type="PROSITE" id="PS51296"/>
    </source>
</evidence>
<dbReference type="GO" id="GO:0004497">
    <property type="term" value="F:monooxygenase activity"/>
    <property type="evidence" value="ECO:0007669"/>
    <property type="project" value="UniProtKB-ARBA"/>
</dbReference>
<evidence type="ECO:0000256" key="2">
    <source>
        <dbReference type="ARBA" id="ARBA00015816"/>
    </source>
</evidence>
<evidence type="ECO:0000256" key="4">
    <source>
        <dbReference type="ARBA" id="ARBA00022723"/>
    </source>
</evidence>
<evidence type="ECO:0000313" key="13">
    <source>
        <dbReference type="EMBL" id="KAA1429237.1"/>
    </source>
</evidence>
<evidence type="ECO:0000256" key="5">
    <source>
        <dbReference type="ARBA" id="ARBA00023004"/>
    </source>
</evidence>
<keyword evidence="6" id="KW-0411">Iron-sulfur</keyword>